<dbReference type="eggNOG" id="ENOG5032TDX">
    <property type="taxonomic scope" value="Bacteria"/>
</dbReference>
<gene>
    <name evidence="1" type="ORF">ADIARSV_3660</name>
</gene>
<dbReference type="EMBL" id="AQPN01000126">
    <property type="protein sequence ID" value="EOR93160.1"/>
    <property type="molecule type" value="Genomic_DNA"/>
</dbReference>
<evidence type="ECO:0008006" key="3">
    <source>
        <dbReference type="Google" id="ProtNLM"/>
    </source>
</evidence>
<name>R9GNT0_9SPHI</name>
<dbReference type="InterPro" id="IPR021388">
    <property type="entry name" value="DUF3024"/>
</dbReference>
<organism evidence="1 2">
    <name type="scientific">Arcticibacter svalbardensis MN12-7</name>
    <dbReference type="NCBI Taxonomy" id="1150600"/>
    <lineage>
        <taxon>Bacteria</taxon>
        <taxon>Pseudomonadati</taxon>
        <taxon>Bacteroidota</taxon>
        <taxon>Sphingobacteriia</taxon>
        <taxon>Sphingobacteriales</taxon>
        <taxon>Sphingobacteriaceae</taxon>
        <taxon>Arcticibacter</taxon>
    </lineage>
</organism>
<proteinExistence type="predicted"/>
<keyword evidence="2" id="KW-1185">Reference proteome</keyword>
<dbReference type="Pfam" id="PF11225">
    <property type="entry name" value="DUF3024"/>
    <property type="match status" value="1"/>
</dbReference>
<dbReference type="Proteomes" id="UP000014174">
    <property type="component" value="Unassembled WGS sequence"/>
</dbReference>
<evidence type="ECO:0000313" key="2">
    <source>
        <dbReference type="Proteomes" id="UP000014174"/>
    </source>
</evidence>
<evidence type="ECO:0000313" key="1">
    <source>
        <dbReference type="EMBL" id="EOR93160.1"/>
    </source>
</evidence>
<comment type="caution">
    <text evidence="1">The sequence shown here is derived from an EMBL/GenBank/DDBJ whole genome shotgun (WGS) entry which is preliminary data.</text>
</comment>
<accession>R9GNT0</accession>
<sequence length="123" mass="15076">MHKQCNNKMAIETLHTLEIIEVLENFLERKRPKEEFRDKVDISYHLDKQSVMIYEIRPRWNNPEEIMELPIAKATFVIAKDIWKVYWRQSDQKWHSYTPEPTVDHIQEFVSLVEQDEYYCFWG</sequence>
<protein>
    <recommendedName>
        <fullName evidence="3">DUF3024 domain-containing protein</fullName>
    </recommendedName>
</protein>
<dbReference type="AlphaFoldDB" id="R9GNT0"/>
<reference evidence="1 2" key="1">
    <citation type="journal article" date="2013" name="Genome Announc.">
        <title>Draft Genome Sequence of Arcticibacter svalbardensis Strain MN12-7T, a Member of the Family Sphingobacteriaceae Isolated from an Arctic Soil Sample.</title>
        <authorList>
            <person name="Shivaji S."/>
            <person name="Ara S."/>
            <person name="Prasad S."/>
            <person name="Manasa B.P."/>
            <person name="Begum Z."/>
            <person name="Singh A."/>
            <person name="Kumar Pinnaka A."/>
        </authorList>
    </citation>
    <scope>NUCLEOTIDE SEQUENCE [LARGE SCALE GENOMIC DNA]</scope>
    <source>
        <strain evidence="1 2">MN12-7</strain>
    </source>
</reference>